<sequence length="55" mass="6203">MRKKHFVPTRPNVPENGPAACNKDFYALGNQGEVAKTRQEVTCGNCRRTHEFLGK</sequence>
<accession>A0A0F9V8E7</accession>
<comment type="caution">
    <text evidence="1">The sequence shown here is derived from an EMBL/GenBank/DDBJ whole genome shotgun (WGS) entry which is preliminary data.</text>
</comment>
<proteinExistence type="predicted"/>
<dbReference type="AlphaFoldDB" id="A0A0F9V8E7"/>
<evidence type="ECO:0000313" key="1">
    <source>
        <dbReference type="EMBL" id="KKN69796.1"/>
    </source>
</evidence>
<reference evidence="1" key="1">
    <citation type="journal article" date="2015" name="Nature">
        <title>Complex archaea that bridge the gap between prokaryotes and eukaryotes.</title>
        <authorList>
            <person name="Spang A."/>
            <person name="Saw J.H."/>
            <person name="Jorgensen S.L."/>
            <person name="Zaremba-Niedzwiedzka K."/>
            <person name="Martijn J."/>
            <person name="Lind A.E."/>
            <person name="van Eijk R."/>
            <person name="Schleper C."/>
            <person name="Guy L."/>
            <person name="Ettema T.J."/>
        </authorList>
    </citation>
    <scope>NUCLEOTIDE SEQUENCE</scope>
</reference>
<dbReference type="EMBL" id="LAZR01000418">
    <property type="protein sequence ID" value="KKN69796.1"/>
    <property type="molecule type" value="Genomic_DNA"/>
</dbReference>
<gene>
    <name evidence="1" type="ORF">LCGC14_0437420</name>
</gene>
<protein>
    <submittedName>
        <fullName evidence="1">Uncharacterized protein</fullName>
    </submittedName>
</protein>
<name>A0A0F9V8E7_9ZZZZ</name>
<organism evidence="1">
    <name type="scientific">marine sediment metagenome</name>
    <dbReference type="NCBI Taxonomy" id="412755"/>
    <lineage>
        <taxon>unclassified sequences</taxon>
        <taxon>metagenomes</taxon>
        <taxon>ecological metagenomes</taxon>
    </lineage>
</organism>